<proteinExistence type="predicted"/>
<keyword evidence="1" id="KW-1133">Transmembrane helix</keyword>
<reference evidence="2" key="1">
    <citation type="submission" date="2018-05" db="EMBL/GenBank/DDBJ databases">
        <authorList>
            <person name="Lanie J.A."/>
            <person name="Ng W.-L."/>
            <person name="Kazmierczak K.M."/>
            <person name="Andrzejewski T.M."/>
            <person name="Davidsen T.M."/>
            <person name="Wayne K.J."/>
            <person name="Tettelin H."/>
            <person name="Glass J.I."/>
            <person name="Rusch D."/>
            <person name="Podicherti R."/>
            <person name="Tsui H.-C.T."/>
            <person name="Winkler M.E."/>
        </authorList>
    </citation>
    <scope>NUCLEOTIDE SEQUENCE</scope>
</reference>
<evidence type="ECO:0000313" key="2">
    <source>
        <dbReference type="EMBL" id="SVA69943.1"/>
    </source>
</evidence>
<feature type="transmembrane region" description="Helical" evidence="1">
    <location>
        <begin position="121"/>
        <end position="146"/>
    </location>
</feature>
<dbReference type="AlphaFoldDB" id="A0A381Y0D9"/>
<protein>
    <submittedName>
        <fullName evidence="2">Uncharacterized protein</fullName>
    </submittedName>
</protein>
<organism evidence="2">
    <name type="scientific">marine metagenome</name>
    <dbReference type="NCBI Taxonomy" id="408172"/>
    <lineage>
        <taxon>unclassified sequences</taxon>
        <taxon>metagenomes</taxon>
        <taxon>ecological metagenomes</taxon>
    </lineage>
</organism>
<evidence type="ECO:0000256" key="1">
    <source>
        <dbReference type="SAM" id="Phobius"/>
    </source>
</evidence>
<sequence length="150" mass="17432">MTYMEDVFIENTDLISGDLRKEGLIVSRYLIKSDPPEELVALYCTANQVLFLSTHNKDPDRYHLHLILQYPFLLPFIDAFSSIFRPRGLIRKKILVMLSILETSPEFSELFRPLAFSRFRFIFTLMIMALSTVAKSLIGLCLMLLLPRKK</sequence>
<accession>A0A381Y0D9</accession>
<keyword evidence="1" id="KW-0472">Membrane</keyword>
<dbReference type="EMBL" id="UINC01016879">
    <property type="protein sequence ID" value="SVA69943.1"/>
    <property type="molecule type" value="Genomic_DNA"/>
</dbReference>
<gene>
    <name evidence="2" type="ORF">METZ01_LOCUS122797</name>
</gene>
<name>A0A381Y0D9_9ZZZZ</name>
<keyword evidence="1" id="KW-0812">Transmembrane</keyword>